<organism evidence="3 4">
    <name type="scientific">Morus notabilis</name>
    <dbReference type="NCBI Taxonomy" id="981085"/>
    <lineage>
        <taxon>Eukaryota</taxon>
        <taxon>Viridiplantae</taxon>
        <taxon>Streptophyta</taxon>
        <taxon>Embryophyta</taxon>
        <taxon>Tracheophyta</taxon>
        <taxon>Spermatophyta</taxon>
        <taxon>Magnoliopsida</taxon>
        <taxon>eudicotyledons</taxon>
        <taxon>Gunneridae</taxon>
        <taxon>Pentapetalae</taxon>
        <taxon>rosids</taxon>
        <taxon>fabids</taxon>
        <taxon>Rosales</taxon>
        <taxon>Moraceae</taxon>
        <taxon>Moreae</taxon>
        <taxon>Morus</taxon>
    </lineage>
</organism>
<name>W9RBB2_9ROSA</name>
<accession>W9RBB2</accession>
<dbReference type="Proteomes" id="UP000030645">
    <property type="component" value="Unassembled WGS sequence"/>
</dbReference>
<evidence type="ECO:0000256" key="1">
    <source>
        <dbReference type="ARBA" id="ARBA00011021"/>
    </source>
</evidence>
<keyword evidence="2" id="KW-0611">Plant defense</keyword>
<protein>
    <submittedName>
        <fullName evidence="3">Uncharacterized protein</fullName>
    </submittedName>
</protein>
<dbReference type="EMBL" id="KE344827">
    <property type="protein sequence ID" value="EXB80817.1"/>
    <property type="molecule type" value="Genomic_DNA"/>
</dbReference>
<dbReference type="Pfam" id="PF17232">
    <property type="entry name" value="Pep1_7"/>
    <property type="match status" value="1"/>
</dbReference>
<comment type="similarity">
    <text evidence="1">Belongs to the brassicaceae elicitor peptide family.</text>
</comment>
<proteinExistence type="inferred from homology"/>
<sequence length="96" mass="11024">METLQKDDDDLEKKEREETNYSCPLYSPCYFFQQIFKAFFKCFGHDTDHYDSNIAPNQSQTQTEITQGNFFVVSLRRATRRPPRSGLGSGSGGQTN</sequence>
<evidence type="ECO:0000313" key="4">
    <source>
        <dbReference type="Proteomes" id="UP000030645"/>
    </source>
</evidence>
<keyword evidence="4" id="KW-1185">Reference proteome</keyword>
<reference evidence="4" key="1">
    <citation type="submission" date="2013-01" db="EMBL/GenBank/DDBJ databases">
        <title>Draft Genome Sequence of a Mulberry Tree, Morus notabilis C.K. Schneid.</title>
        <authorList>
            <person name="He N."/>
            <person name="Zhao S."/>
        </authorList>
    </citation>
    <scope>NUCLEOTIDE SEQUENCE</scope>
</reference>
<evidence type="ECO:0000256" key="2">
    <source>
        <dbReference type="ARBA" id="ARBA00022821"/>
    </source>
</evidence>
<evidence type="ECO:0000313" key="3">
    <source>
        <dbReference type="EMBL" id="EXB80817.1"/>
    </source>
</evidence>
<dbReference type="InterPro" id="IPR035176">
    <property type="entry name" value="PEP"/>
</dbReference>
<gene>
    <name evidence="3" type="ORF">L484_020071</name>
</gene>
<dbReference type="GO" id="GO:0045087">
    <property type="term" value="P:innate immune response"/>
    <property type="evidence" value="ECO:0007669"/>
    <property type="project" value="InterPro"/>
</dbReference>
<dbReference type="AlphaFoldDB" id="W9RBB2"/>